<dbReference type="AlphaFoldDB" id="A0A1M5AS13"/>
<proteinExistence type="inferred from homology"/>
<accession>A0A1M5AS13</accession>
<dbReference type="Gene3D" id="1.25.40.390">
    <property type="match status" value="1"/>
</dbReference>
<evidence type="ECO:0000256" key="4">
    <source>
        <dbReference type="ARBA" id="ARBA00023136"/>
    </source>
</evidence>
<evidence type="ECO:0000256" key="6">
    <source>
        <dbReference type="SAM" id="SignalP"/>
    </source>
</evidence>
<dbReference type="RefSeq" id="WP_073401077.1">
    <property type="nucleotide sequence ID" value="NZ_FQTV01000007.1"/>
</dbReference>
<keyword evidence="5" id="KW-0998">Cell outer membrane</keyword>
<organism evidence="9 10">
    <name type="scientific">Bacteroides luti</name>
    <dbReference type="NCBI Taxonomy" id="1297750"/>
    <lineage>
        <taxon>Bacteria</taxon>
        <taxon>Pseudomonadati</taxon>
        <taxon>Bacteroidota</taxon>
        <taxon>Bacteroidia</taxon>
        <taxon>Bacteroidales</taxon>
        <taxon>Bacteroidaceae</taxon>
        <taxon>Bacteroides</taxon>
    </lineage>
</organism>
<feature type="domain" description="SusD-like N-terminal" evidence="8">
    <location>
        <begin position="36"/>
        <end position="229"/>
    </location>
</feature>
<dbReference type="CDD" id="cd08977">
    <property type="entry name" value="SusD"/>
    <property type="match status" value="1"/>
</dbReference>
<evidence type="ECO:0000256" key="5">
    <source>
        <dbReference type="ARBA" id="ARBA00023237"/>
    </source>
</evidence>
<dbReference type="Pfam" id="PF14322">
    <property type="entry name" value="SusD-like_3"/>
    <property type="match status" value="1"/>
</dbReference>
<evidence type="ECO:0000259" key="7">
    <source>
        <dbReference type="Pfam" id="PF07980"/>
    </source>
</evidence>
<dbReference type="GO" id="GO:0009279">
    <property type="term" value="C:cell outer membrane"/>
    <property type="evidence" value="ECO:0007669"/>
    <property type="project" value="UniProtKB-SubCell"/>
</dbReference>
<dbReference type="InterPro" id="IPR012944">
    <property type="entry name" value="SusD_RagB_dom"/>
</dbReference>
<protein>
    <submittedName>
        <fullName evidence="9">Starch-binding associating with outer membrane</fullName>
    </submittedName>
</protein>
<dbReference type="PROSITE" id="PS50007">
    <property type="entry name" value="PIPLC_X_DOMAIN"/>
    <property type="match status" value="1"/>
</dbReference>
<dbReference type="InterPro" id="IPR033985">
    <property type="entry name" value="SusD-like_N"/>
</dbReference>
<evidence type="ECO:0000313" key="9">
    <source>
        <dbReference type="EMBL" id="SHF32956.1"/>
    </source>
</evidence>
<gene>
    <name evidence="9" type="ORF">SAMN05444405_10777</name>
</gene>
<dbReference type="OrthoDB" id="618454at2"/>
<dbReference type="Pfam" id="PF07980">
    <property type="entry name" value="SusD_RagB"/>
    <property type="match status" value="1"/>
</dbReference>
<evidence type="ECO:0000256" key="2">
    <source>
        <dbReference type="ARBA" id="ARBA00006275"/>
    </source>
</evidence>
<dbReference type="InterPro" id="IPR011990">
    <property type="entry name" value="TPR-like_helical_dom_sf"/>
</dbReference>
<feature type="chain" id="PRO_5012928702" evidence="6">
    <location>
        <begin position="22"/>
        <end position="543"/>
    </location>
</feature>
<sequence length="543" mass="60724">MKRSIIALSLSALLTAGLSSCSDFLEQPVLGQENLDTYFQSETDCTKAITGCYQSIFYDDWWQIAKFWNLTGMCTDDMWMGNTSQDQGDYLSLAHYTSGGSSNGAAQNFWQFRYKGIYRCNVAINHIPDAPIANTELQKRLIGEAKFLRGYFYFDLARNFGGLPLILNEAMPSDIKGITRSSLADTYAQVEKDLKDAIEVLPKRSALSSSDLGRATKGAAQGYLAKVYLYQEKYAEAEALLKDIIASGEYELLSDFGKVWAIESNNSKEGLFEVQYTYDATYGLGASLPIVSGSRDDSGWSWGLPTANLEKAFIDAGDNVRLKWTIIKHGATEIAGEDNFAGLLAGYSEAIKSTYPNIFVASPGNHKSARVSRKFYIPVNQRPATFNKGYIPQNHRLLRYADILLMYAEVENALGKDGEALIYLNKVRNRVQLPDLTLTGNKLRDAIRTERRLELALEGERLYDIRRWKGDDNKPLVCSIMGPNGSFVKANTNQATADPFEWANQKENSNKGYYFDEKRDLLFPIPISEVTMSEGTIEQNPGY</sequence>
<dbReference type="STRING" id="1297750.SAMN05444405_10777"/>
<keyword evidence="3 6" id="KW-0732">Signal</keyword>
<evidence type="ECO:0000313" key="10">
    <source>
        <dbReference type="Proteomes" id="UP000184509"/>
    </source>
</evidence>
<dbReference type="Proteomes" id="UP000184509">
    <property type="component" value="Unassembled WGS sequence"/>
</dbReference>
<dbReference type="PROSITE" id="PS51257">
    <property type="entry name" value="PROKAR_LIPOPROTEIN"/>
    <property type="match status" value="1"/>
</dbReference>
<comment type="subcellular location">
    <subcellularLocation>
        <location evidence="1">Cell outer membrane</location>
    </subcellularLocation>
</comment>
<evidence type="ECO:0000259" key="8">
    <source>
        <dbReference type="Pfam" id="PF14322"/>
    </source>
</evidence>
<keyword evidence="10" id="KW-1185">Reference proteome</keyword>
<keyword evidence="4" id="KW-0472">Membrane</keyword>
<name>A0A1M5AS13_9BACE</name>
<evidence type="ECO:0000256" key="1">
    <source>
        <dbReference type="ARBA" id="ARBA00004442"/>
    </source>
</evidence>
<feature type="signal peptide" evidence="6">
    <location>
        <begin position="1"/>
        <end position="21"/>
    </location>
</feature>
<reference evidence="9 10" key="1">
    <citation type="submission" date="2016-11" db="EMBL/GenBank/DDBJ databases">
        <authorList>
            <person name="Jaros S."/>
            <person name="Januszkiewicz K."/>
            <person name="Wedrychowicz H."/>
        </authorList>
    </citation>
    <scope>NUCLEOTIDE SEQUENCE [LARGE SCALE GENOMIC DNA]</scope>
    <source>
        <strain evidence="9 10">DSM 26991</strain>
    </source>
</reference>
<dbReference type="SUPFAM" id="SSF48452">
    <property type="entry name" value="TPR-like"/>
    <property type="match status" value="1"/>
</dbReference>
<evidence type="ECO:0000256" key="3">
    <source>
        <dbReference type="ARBA" id="ARBA00022729"/>
    </source>
</evidence>
<feature type="domain" description="RagB/SusD" evidence="7">
    <location>
        <begin position="268"/>
        <end position="543"/>
    </location>
</feature>
<comment type="similarity">
    <text evidence="2">Belongs to the SusD family.</text>
</comment>
<dbReference type="EMBL" id="FQTV01000007">
    <property type="protein sequence ID" value="SHF32956.1"/>
    <property type="molecule type" value="Genomic_DNA"/>
</dbReference>